<proteinExistence type="predicted"/>
<sequence length="104" mass="11497">METKQETILNKIKKYRLLLLLLLLLLSLSLSLLHPTTPPNLPDLCCHVLYFPVHPLGPVMHLPDYCAMPGTMAAATATTAAAAEEEIVVEEVEEEAWSCLSLKK</sequence>
<feature type="signal peptide" evidence="1">
    <location>
        <begin position="1"/>
        <end position="31"/>
    </location>
</feature>
<feature type="chain" id="PRO_5041464484" evidence="1">
    <location>
        <begin position="32"/>
        <end position="104"/>
    </location>
</feature>
<reference evidence="2" key="1">
    <citation type="submission" date="2023-08" db="EMBL/GenBank/DDBJ databases">
        <authorList>
            <person name="Alioto T."/>
            <person name="Alioto T."/>
            <person name="Gomez Garrido J."/>
        </authorList>
    </citation>
    <scope>NUCLEOTIDE SEQUENCE</scope>
</reference>
<accession>A0AA36AX14</accession>
<keyword evidence="1" id="KW-0732">Signal</keyword>
<name>A0AA36AX14_OCTVU</name>
<evidence type="ECO:0000313" key="3">
    <source>
        <dbReference type="Proteomes" id="UP001162480"/>
    </source>
</evidence>
<dbReference type="EMBL" id="OX597818">
    <property type="protein sequence ID" value="CAI9723208.1"/>
    <property type="molecule type" value="Genomic_DNA"/>
</dbReference>
<evidence type="ECO:0000313" key="2">
    <source>
        <dbReference type="EMBL" id="CAI9723208.1"/>
    </source>
</evidence>
<organism evidence="2 3">
    <name type="scientific">Octopus vulgaris</name>
    <name type="common">Common octopus</name>
    <dbReference type="NCBI Taxonomy" id="6645"/>
    <lineage>
        <taxon>Eukaryota</taxon>
        <taxon>Metazoa</taxon>
        <taxon>Spiralia</taxon>
        <taxon>Lophotrochozoa</taxon>
        <taxon>Mollusca</taxon>
        <taxon>Cephalopoda</taxon>
        <taxon>Coleoidea</taxon>
        <taxon>Octopodiformes</taxon>
        <taxon>Octopoda</taxon>
        <taxon>Incirrata</taxon>
        <taxon>Octopodidae</taxon>
        <taxon>Octopus</taxon>
    </lineage>
</organism>
<keyword evidence="3" id="KW-1185">Reference proteome</keyword>
<protein>
    <submittedName>
        <fullName evidence="2">Uncharacterized protein</fullName>
    </submittedName>
</protein>
<dbReference type="AlphaFoldDB" id="A0AA36AX14"/>
<evidence type="ECO:0000256" key="1">
    <source>
        <dbReference type="SAM" id="SignalP"/>
    </source>
</evidence>
<gene>
    <name evidence="2" type="ORF">OCTVUL_1B027254</name>
</gene>
<dbReference type="Proteomes" id="UP001162480">
    <property type="component" value="Chromosome 5"/>
</dbReference>